<dbReference type="PANTHER" id="PTHR43776">
    <property type="entry name" value="TRANSPORT ATP-BINDING PROTEIN"/>
    <property type="match status" value="1"/>
</dbReference>
<dbReference type="InterPro" id="IPR003593">
    <property type="entry name" value="AAA+_ATPase"/>
</dbReference>
<evidence type="ECO:0000256" key="1">
    <source>
        <dbReference type="ARBA" id="ARBA00005417"/>
    </source>
</evidence>
<dbReference type="InterPro" id="IPR027417">
    <property type="entry name" value="P-loop_NTPase"/>
</dbReference>
<feature type="domain" description="ABC transporter" evidence="5">
    <location>
        <begin position="6"/>
        <end position="256"/>
    </location>
</feature>
<evidence type="ECO:0000259" key="5">
    <source>
        <dbReference type="PROSITE" id="PS50893"/>
    </source>
</evidence>
<gene>
    <name evidence="6" type="ORF">BJEO58_02902</name>
</gene>
<keyword evidence="3" id="KW-0547">Nucleotide-binding</keyword>
<dbReference type="CDD" id="cd03257">
    <property type="entry name" value="ABC_NikE_OppD_transporters"/>
    <property type="match status" value="1"/>
</dbReference>
<evidence type="ECO:0000256" key="4">
    <source>
        <dbReference type="ARBA" id="ARBA00022840"/>
    </source>
</evidence>
<keyword evidence="4" id="KW-0067">ATP-binding</keyword>
<keyword evidence="2" id="KW-0813">Transport</keyword>
<dbReference type="GO" id="GO:0016887">
    <property type="term" value="F:ATP hydrolysis activity"/>
    <property type="evidence" value="ECO:0007669"/>
    <property type="project" value="InterPro"/>
</dbReference>
<accession>A0A2H1L8R9</accession>
<dbReference type="AlphaFoldDB" id="A0A2H1L8R9"/>
<dbReference type="InterPro" id="IPR050319">
    <property type="entry name" value="ABC_transp_ATP-bind"/>
</dbReference>
<dbReference type="OrthoDB" id="8481147at2"/>
<dbReference type="SMART" id="SM00382">
    <property type="entry name" value="AAA"/>
    <property type="match status" value="1"/>
</dbReference>
<dbReference type="EMBL" id="FXZM01000030">
    <property type="protein sequence ID" value="SMY13286.1"/>
    <property type="molecule type" value="Genomic_DNA"/>
</dbReference>
<protein>
    <submittedName>
        <fullName evidence="6">ABC transporter</fullName>
    </submittedName>
</protein>
<name>A0A2H1L8R9_9MICO</name>
<proteinExistence type="inferred from homology"/>
<dbReference type="Gene3D" id="3.40.50.300">
    <property type="entry name" value="P-loop containing nucleotide triphosphate hydrolases"/>
    <property type="match status" value="1"/>
</dbReference>
<sequence>MVTNVLEVDGLSKSFRRGPRFASKRLEPIHAVRDVSFTVPAGRCVGIVGESGSGKSTVARLITRLEDPDNGSIRVGTDDWTSLKSGRLRPLRRNVQMVFQNPYSSLDPTKTVAELIREPLSVHRINPDEGASYLVDSLLDRVGLPLSAKSRHPRDFSGGQRQRIAIARALAPDPKLLIADEAVSALDVSTQAKIVNLFKEILESGETSILFITHDFAVVRQICDSVVVMRRGQVVEDQGVDELFNQPESEYTSELLDSVPRLM</sequence>
<dbReference type="Pfam" id="PF00005">
    <property type="entry name" value="ABC_tran"/>
    <property type="match status" value="1"/>
</dbReference>
<comment type="similarity">
    <text evidence="1">Belongs to the ABC transporter superfamily.</text>
</comment>
<dbReference type="InterPro" id="IPR003439">
    <property type="entry name" value="ABC_transporter-like_ATP-bd"/>
</dbReference>
<dbReference type="PANTHER" id="PTHR43776:SF7">
    <property type="entry name" value="D,D-DIPEPTIDE TRANSPORT ATP-BINDING PROTEIN DDPF-RELATED"/>
    <property type="match status" value="1"/>
</dbReference>
<evidence type="ECO:0000256" key="3">
    <source>
        <dbReference type="ARBA" id="ARBA00022741"/>
    </source>
</evidence>
<evidence type="ECO:0000256" key="2">
    <source>
        <dbReference type="ARBA" id="ARBA00022448"/>
    </source>
</evidence>
<dbReference type="SUPFAM" id="SSF52540">
    <property type="entry name" value="P-loop containing nucleoside triphosphate hydrolases"/>
    <property type="match status" value="1"/>
</dbReference>
<dbReference type="InterPro" id="IPR017871">
    <property type="entry name" value="ABC_transporter-like_CS"/>
</dbReference>
<dbReference type="GO" id="GO:0055085">
    <property type="term" value="P:transmembrane transport"/>
    <property type="evidence" value="ECO:0007669"/>
    <property type="project" value="UniProtKB-ARBA"/>
</dbReference>
<dbReference type="Proteomes" id="UP000234462">
    <property type="component" value="Unassembled WGS sequence"/>
</dbReference>
<dbReference type="PROSITE" id="PS50893">
    <property type="entry name" value="ABC_TRANSPORTER_2"/>
    <property type="match status" value="1"/>
</dbReference>
<keyword evidence="7" id="KW-1185">Reference proteome</keyword>
<reference evidence="7" key="1">
    <citation type="submission" date="2017-03" db="EMBL/GenBank/DDBJ databases">
        <authorList>
            <person name="Monnet C."/>
        </authorList>
    </citation>
    <scope>NUCLEOTIDE SEQUENCE [LARGE SCALE GENOMIC DNA]</scope>
    <source>
        <strain evidence="7">SJ5-8</strain>
    </source>
</reference>
<dbReference type="PROSITE" id="PS00211">
    <property type="entry name" value="ABC_TRANSPORTER_1"/>
    <property type="match status" value="1"/>
</dbReference>
<dbReference type="GO" id="GO:0005524">
    <property type="term" value="F:ATP binding"/>
    <property type="evidence" value="ECO:0007669"/>
    <property type="project" value="UniProtKB-KW"/>
</dbReference>
<evidence type="ECO:0000313" key="6">
    <source>
        <dbReference type="EMBL" id="SMY13286.1"/>
    </source>
</evidence>
<organism evidence="6 7">
    <name type="scientific">Brevibacterium jeotgali</name>
    <dbReference type="NCBI Taxonomy" id="1262550"/>
    <lineage>
        <taxon>Bacteria</taxon>
        <taxon>Bacillati</taxon>
        <taxon>Actinomycetota</taxon>
        <taxon>Actinomycetes</taxon>
        <taxon>Micrococcales</taxon>
        <taxon>Brevibacteriaceae</taxon>
        <taxon>Brevibacterium</taxon>
    </lineage>
</organism>
<dbReference type="RefSeq" id="WP_101590170.1">
    <property type="nucleotide sequence ID" value="NZ_FXZM01000030.1"/>
</dbReference>
<evidence type="ECO:0000313" key="7">
    <source>
        <dbReference type="Proteomes" id="UP000234462"/>
    </source>
</evidence>